<dbReference type="Pfam" id="PF15982">
    <property type="entry name" value="TMEM135_C_rich"/>
    <property type="match status" value="1"/>
</dbReference>
<dbReference type="EMBL" id="CACVKT020003840">
    <property type="protein sequence ID" value="CAC5386121.1"/>
    <property type="molecule type" value="Genomic_DNA"/>
</dbReference>
<evidence type="ECO:0000256" key="3">
    <source>
        <dbReference type="ARBA" id="ARBA00022692"/>
    </source>
</evidence>
<evidence type="ECO:0000256" key="4">
    <source>
        <dbReference type="ARBA" id="ARBA00022989"/>
    </source>
</evidence>
<proteinExistence type="inferred from homology"/>
<feature type="transmembrane region" description="Helical" evidence="6">
    <location>
        <begin position="72"/>
        <end position="93"/>
    </location>
</feature>
<accession>A0A6J8BS37</accession>
<dbReference type="PANTHER" id="PTHR12459:SF15">
    <property type="entry name" value="TRANSMEMBRANE PROTEIN 135"/>
    <property type="match status" value="1"/>
</dbReference>
<evidence type="ECO:0000313" key="9">
    <source>
        <dbReference type="Proteomes" id="UP000507470"/>
    </source>
</evidence>
<comment type="similarity">
    <text evidence="2">Belongs to the TMEM135 family.</text>
</comment>
<reference evidence="8 9" key="1">
    <citation type="submission" date="2020-06" db="EMBL/GenBank/DDBJ databases">
        <authorList>
            <person name="Li R."/>
            <person name="Bekaert M."/>
        </authorList>
    </citation>
    <scope>NUCLEOTIDE SEQUENCE [LARGE SCALE GENOMIC DNA]</scope>
    <source>
        <strain evidence="9">wild</strain>
    </source>
</reference>
<evidence type="ECO:0000256" key="5">
    <source>
        <dbReference type="ARBA" id="ARBA00023136"/>
    </source>
</evidence>
<keyword evidence="4 6" id="KW-1133">Transmembrane helix</keyword>
<keyword evidence="9" id="KW-1185">Reference proteome</keyword>
<feature type="transmembrane region" description="Helical" evidence="6">
    <location>
        <begin position="356"/>
        <end position="373"/>
    </location>
</feature>
<dbReference type="PANTHER" id="PTHR12459">
    <property type="entry name" value="TRANSMEMBRANE PROTEIN 135-RELATED"/>
    <property type="match status" value="1"/>
</dbReference>
<evidence type="ECO:0000259" key="7">
    <source>
        <dbReference type="Pfam" id="PF15982"/>
    </source>
</evidence>
<evidence type="ECO:0000256" key="1">
    <source>
        <dbReference type="ARBA" id="ARBA00004127"/>
    </source>
</evidence>
<feature type="transmembrane region" description="Helical" evidence="6">
    <location>
        <begin position="100"/>
        <end position="117"/>
    </location>
</feature>
<keyword evidence="3 6" id="KW-0812">Transmembrane</keyword>
<evidence type="ECO:0000256" key="2">
    <source>
        <dbReference type="ARBA" id="ARBA00008924"/>
    </source>
</evidence>
<dbReference type="Pfam" id="PF02466">
    <property type="entry name" value="Tim17"/>
    <property type="match status" value="1"/>
</dbReference>
<dbReference type="InterPro" id="IPR031926">
    <property type="entry name" value="TMEM135_N"/>
</dbReference>
<evidence type="ECO:0000256" key="6">
    <source>
        <dbReference type="SAM" id="Phobius"/>
    </source>
</evidence>
<keyword evidence="5 6" id="KW-0472">Membrane</keyword>
<sequence length="493" mass="55672">MAVLGKPLTSKITCTCYELGHTWTPSCKKASLDVMFEVFKQAVKVYGSLYAIAGIIQRKNKDYFLKSFPAQLARSTIFLTTNGTLFITFFCLWRKVAGSFCYLATFVTGIPACALALCIERKSRKLIGHFYYLSISFVPALTASYVAILLERKSRRGLLALYMANIATETLYRMVVARGWFKPVPHGEVILFSIASAGYLYLFRKNSLPKSILSTFSKLIGKDELPSTALSEETEKQEPVPVRHNGFQQQIKQNKSIQTVVRWLKDQRKHRLCQHKNSCIYYTLKGLLRNFCIGYGIQGVVKVLGSLTKIVRRPSALLQAIKHKDNFNLGAFLGCFVAIFTGVNCLLRWLRDKDDNLHGMVAGFLAGWSMLWYKSQTIALYAAFKLAEILYFKGISKGLVPYIKCADIIIYSVSTALVFHAAVVEPHNLRPAYWRFLLNVTGNKFAMMNRQILVPYLPNAANIQPNYWPDYDLLHTNLVKPPNATSVIKSVIS</sequence>
<gene>
    <name evidence="8" type="ORF">MCOR_21600</name>
</gene>
<comment type="subcellular location">
    <subcellularLocation>
        <location evidence="1">Endomembrane system</location>
        <topology evidence="1">Multi-pass membrane protein</topology>
    </subcellularLocation>
</comment>
<dbReference type="InterPro" id="IPR026749">
    <property type="entry name" value="Tmem135"/>
</dbReference>
<name>A0A6J8BS37_MYTCO</name>
<dbReference type="AlphaFoldDB" id="A0A6J8BS37"/>
<evidence type="ECO:0000313" key="8">
    <source>
        <dbReference type="EMBL" id="CAC5386121.1"/>
    </source>
</evidence>
<dbReference type="Proteomes" id="UP000507470">
    <property type="component" value="Unassembled WGS sequence"/>
</dbReference>
<feature type="transmembrane region" description="Helical" evidence="6">
    <location>
        <begin position="187"/>
        <end position="203"/>
    </location>
</feature>
<feature type="domain" description="Transmembrane protein 135 N-terminal" evidence="7">
    <location>
        <begin position="15"/>
        <end position="125"/>
    </location>
</feature>
<organism evidence="8 9">
    <name type="scientific">Mytilus coruscus</name>
    <name type="common">Sea mussel</name>
    <dbReference type="NCBI Taxonomy" id="42192"/>
    <lineage>
        <taxon>Eukaryota</taxon>
        <taxon>Metazoa</taxon>
        <taxon>Spiralia</taxon>
        <taxon>Lophotrochozoa</taxon>
        <taxon>Mollusca</taxon>
        <taxon>Bivalvia</taxon>
        <taxon>Autobranchia</taxon>
        <taxon>Pteriomorphia</taxon>
        <taxon>Mytilida</taxon>
        <taxon>Mytiloidea</taxon>
        <taxon>Mytilidae</taxon>
        <taxon>Mytilinae</taxon>
        <taxon>Mytilus</taxon>
    </lineage>
</organism>
<dbReference type="OrthoDB" id="291792at2759"/>
<feature type="transmembrane region" description="Helical" evidence="6">
    <location>
        <begin position="129"/>
        <end position="150"/>
    </location>
</feature>
<feature type="transmembrane region" description="Helical" evidence="6">
    <location>
        <begin position="327"/>
        <end position="350"/>
    </location>
</feature>
<feature type="transmembrane region" description="Helical" evidence="6">
    <location>
        <begin position="157"/>
        <end position="175"/>
    </location>
</feature>
<protein>
    <submittedName>
        <fullName evidence="8">Transmembrane protein 135</fullName>
    </submittedName>
</protein>